<evidence type="ECO:0000256" key="1">
    <source>
        <dbReference type="ARBA" id="ARBA00022737"/>
    </source>
</evidence>
<dbReference type="CDD" id="cd05819">
    <property type="entry name" value="NHL"/>
    <property type="match status" value="1"/>
</dbReference>
<dbReference type="InterPro" id="IPR011042">
    <property type="entry name" value="6-blade_b-propeller_TolB-like"/>
</dbReference>
<dbReference type="InterPro" id="IPR035986">
    <property type="entry name" value="PKD_dom_sf"/>
</dbReference>
<dbReference type="PROSITE" id="PS51125">
    <property type="entry name" value="NHL"/>
    <property type="match status" value="6"/>
</dbReference>
<dbReference type="InterPro" id="IPR036116">
    <property type="entry name" value="FN3_sf"/>
</dbReference>
<sequence>MDEGDLPPVIIAEPGILSLTSGEKLAITLYLDPARSGFAGYNISMYLGEPGIVEIDQIAFPEWAYLSTYQKSGSPADAVWCKAIDLTGAGGTGNVTLISFTLHALSPGNTTVHLSEESLIDDRQGGLYLPHLTPVEVVVRPAPTPEPTPTATPTPVPTPTPTPAPTPEPTPTATPTPVPTPTPAPTPEPTPTATPTPVPTPTPAPTPTPRPVIPVTDLTVINTTSGSAHLTWTPAVDAQSVHPEVSTDGGTRWEAGNHTPIPPDAGETILDGLAPYTDYQIRLVVLGGYSEGISNTVIFRTEPGYLLSRTFGSYGFSPVRFRDPAGIAVSPAGEIIVADRQNNRVMIFDNEGSVIKSIGADLSVPVGLCVDAKGDIYLADAGNHRIITFDSSGSYQREIGSRGSEHGELLFPGDVVVNRSGFMYVSDTSNHRIQLFNPDGDLVWSRGSYGSGIWQFQYPQGMTIDPSETIYIADRENNRIVAIDLSLDFRVFGEYDAGDDQLNRPRDLAWSPEGFFYVADTGNTRIVAMDLNGEILHIINNEAPSSVDITSPSGIAVDCNGTLYITDSSLHRVAIITYHGPVAPPSPAFTATPRSGYAPLTVRFDDISMGRVTSWNWNLGDGTMNVSRYPEKIYSSPGTYTVSLTAGNQGGMATMVQNDFITVHLRGDLNRNGRIDIGDLSRVAYMAAGYGEGVKEADFNEDGVVDGADAAYIAYAYLGMTGPPGGDGI</sequence>
<dbReference type="SMART" id="SM00089">
    <property type="entry name" value="PKD"/>
    <property type="match status" value="1"/>
</dbReference>
<dbReference type="PROSITE" id="PS50853">
    <property type="entry name" value="FN3"/>
    <property type="match status" value="1"/>
</dbReference>
<dbReference type="InterPro" id="IPR022409">
    <property type="entry name" value="PKD/Chitinase_dom"/>
</dbReference>
<feature type="domain" description="Fibronectin type-III" evidence="4">
    <location>
        <begin position="214"/>
        <end position="304"/>
    </location>
</feature>
<dbReference type="InterPro" id="IPR018247">
    <property type="entry name" value="EF_Hand_1_Ca_BS"/>
</dbReference>
<dbReference type="GO" id="GO:0000272">
    <property type="term" value="P:polysaccharide catabolic process"/>
    <property type="evidence" value="ECO:0007669"/>
    <property type="project" value="InterPro"/>
</dbReference>
<dbReference type="InterPro" id="IPR000601">
    <property type="entry name" value="PKD_dom"/>
</dbReference>
<dbReference type="Pfam" id="PF00404">
    <property type="entry name" value="Dockerin_1"/>
    <property type="match status" value="1"/>
</dbReference>
<dbReference type="SMART" id="SM00060">
    <property type="entry name" value="FN3"/>
    <property type="match status" value="1"/>
</dbReference>
<name>A0A8J7WAC7_9EURY</name>
<dbReference type="Gene3D" id="2.120.10.30">
    <property type="entry name" value="TolB, C-terminal domain"/>
    <property type="match status" value="3"/>
</dbReference>
<dbReference type="CDD" id="cd00063">
    <property type="entry name" value="FN3"/>
    <property type="match status" value="1"/>
</dbReference>
<dbReference type="Pfam" id="PF01436">
    <property type="entry name" value="NHL"/>
    <property type="match status" value="5"/>
</dbReference>
<evidence type="ECO:0000313" key="6">
    <source>
        <dbReference type="Proteomes" id="UP000730161"/>
    </source>
</evidence>
<dbReference type="PANTHER" id="PTHR24104:SF25">
    <property type="entry name" value="PROTEIN LIN-41"/>
    <property type="match status" value="1"/>
</dbReference>
<organism evidence="5 6">
    <name type="scientific">Methanocalculus chunghsingensis</name>
    <dbReference type="NCBI Taxonomy" id="156457"/>
    <lineage>
        <taxon>Archaea</taxon>
        <taxon>Methanobacteriati</taxon>
        <taxon>Methanobacteriota</taxon>
        <taxon>Stenosarchaea group</taxon>
        <taxon>Methanomicrobia</taxon>
        <taxon>Methanomicrobiales</taxon>
        <taxon>Methanocalculaceae</taxon>
        <taxon>Methanocalculus</taxon>
    </lineage>
</organism>
<dbReference type="InterPro" id="IPR050952">
    <property type="entry name" value="TRIM-NHL_E3_ligases"/>
</dbReference>
<dbReference type="SUPFAM" id="SSF63446">
    <property type="entry name" value="Type I dockerin domain"/>
    <property type="match status" value="1"/>
</dbReference>
<dbReference type="Gene3D" id="2.60.40.10">
    <property type="entry name" value="Immunoglobulins"/>
    <property type="match status" value="2"/>
</dbReference>
<dbReference type="Pfam" id="PF18911">
    <property type="entry name" value="PKD_4"/>
    <property type="match status" value="1"/>
</dbReference>
<dbReference type="InterPro" id="IPR001258">
    <property type="entry name" value="NHL_repeat"/>
</dbReference>
<comment type="caution">
    <text evidence="5">The sequence shown here is derived from an EMBL/GenBank/DDBJ whole genome shotgun (WGS) entry which is preliminary data.</text>
</comment>
<feature type="region of interest" description="Disordered" evidence="2">
    <location>
        <begin position="140"/>
        <end position="212"/>
    </location>
</feature>
<dbReference type="PANTHER" id="PTHR24104">
    <property type="entry name" value="E3 UBIQUITIN-PROTEIN LIGASE NHLRC1-RELATED"/>
    <property type="match status" value="1"/>
</dbReference>
<reference evidence="5" key="1">
    <citation type="submission" date="2014-12" db="EMBL/GenBank/DDBJ databases">
        <authorList>
            <person name="Huang H.-H."/>
            <person name="Chen S.-C."/>
            <person name="Lai M.-C."/>
        </authorList>
    </citation>
    <scope>NUCLEOTIDE SEQUENCE</scope>
    <source>
        <strain evidence="5">K1F9705b</strain>
    </source>
</reference>
<dbReference type="SUPFAM" id="SSF101898">
    <property type="entry name" value="NHL repeat"/>
    <property type="match status" value="1"/>
</dbReference>
<proteinExistence type="predicted"/>
<gene>
    <name evidence="5" type="ORF">RJ53_06105</name>
</gene>
<dbReference type="InterPro" id="IPR002105">
    <property type="entry name" value="Dockerin_1_rpt"/>
</dbReference>
<dbReference type="AlphaFoldDB" id="A0A8J7WAC7"/>
<dbReference type="Gene3D" id="1.10.1330.10">
    <property type="entry name" value="Dockerin domain"/>
    <property type="match status" value="1"/>
</dbReference>
<dbReference type="CDD" id="cd00146">
    <property type="entry name" value="PKD"/>
    <property type="match status" value="1"/>
</dbReference>
<keyword evidence="6" id="KW-1185">Reference proteome</keyword>
<dbReference type="InterPro" id="IPR036439">
    <property type="entry name" value="Dockerin_dom_sf"/>
</dbReference>
<dbReference type="GO" id="GO:0004553">
    <property type="term" value="F:hydrolase activity, hydrolyzing O-glycosyl compounds"/>
    <property type="evidence" value="ECO:0007669"/>
    <property type="project" value="InterPro"/>
</dbReference>
<evidence type="ECO:0000256" key="2">
    <source>
        <dbReference type="SAM" id="MobiDB-lite"/>
    </source>
</evidence>
<feature type="compositionally biased region" description="Pro residues" evidence="2">
    <location>
        <begin position="142"/>
        <end position="212"/>
    </location>
</feature>
<protein>
    <submittedName>
        <fullName evidence="5">Uncharacterized protein</fullName>
    </submittedName>
</protein>
<dbReference type="Proteomes" id="UP000730161">
    <property type="component" value="Unassembled WGS sequence"/>
</dbReference>
<dbReference type="PROSITE" id="PS50093">
    <property type="entry name" value="PKD"/>
    <property type="match status" value="1"/>
</dbReference>
<evidence type="ECO:0000313" key="5">
    <source>
        <dbReference type="EMBL" id="MBR1369093.1"/>
    </source>
</evidence>
<dbReference type="PROSITE" id="PS00018">
    <property type="entry name" value="EF_HAND_1"/>
    <property type="match status" value="1"/>
</dbReference>
<accession>A0A8J7WAC7</accession>
<dbReference type="SUPFAM" id="SSF49299">
    <property type="entry name" value="PKD domain"/>
    <property type="match status" value="1"/>
</dbReference>
<dbReference type="InterPro" id="IPR003961">
    <property type="entry name" value="FN3_dom"/>
</dbReference>
<evidence type="ECO:0000259" key="3">
    <source>
        <dbReference type="PROSITE" id="PS50093"/>
    </source>
</evidence>
<dbReference type="SUPFAM" id="SSF49265">
    <property type="entry name" value="Fibronectin type III"/>
    <property type="match status" value="1"/>
</dbReference>
<feature type="domain" description="PKD" evidence="3">
    <location>
        <begin position="585"/>
        <end position="668"/>
    </location>
</feature>
<feature type="region of interest" description="Disordered" evidence="2">
    <location>
        <begin position="239"/>
        <end position="260"/>
    </location>
</feature>
<dbReference type="EMBL" id="JWHL01000008">
    <property type="protein sequence ID" value="MBR1369093.1"/>
    <property type="molecule type" value="Genomic_DNA"/>
</dbReference>
<dbReference type="InterPro" id="IPR013783">
    <property type="entry name" value="Ig-like_fold"/>
</dbReference>
<evidence type="ECO:0000259" key="4">
    <source>
        <dbReference type="PROSITE" id="PS50853"/>
    </source>
</evidence>
<keyword evidence="1" id="KW-0677">Repeat</keyword>
<dbReference type="GO" id="GO:0008270">
    <property type="term" value="F:zinc ion binding"/>
    <property type="evidence" value="ECO:0007669"/>
    <property type="project" value="UniProtKB-KW"/>
</dbReference>